<keyword evidence="1" id="KW-1185">Reference proteome</keyword>
<protein>
    <submittedName>
        <fullName evidence="2">Uncharacterized protein</fullName>
    </submittedName>
</protein>
<proteinExistence type="predicted"/>
<reference evidence="2" key="2">
    <citation type="submission" date="2023-11" db="UniProtKB">
        <authorList>
            <consortium name="WormBaseParasite"/>
        </authorList>
    </citation>
    <scope>IDENTIFICATION</scope>
</reference>
<name>A0AA85JXZ1_TRIRE</name>
<dbReference type="Proteomes" id="UP000050795">
    <property type="component" value="Unassembled WGS sequence"/>
</dbReference>
<sequence length="131" mass="15094">MVEYNSLLVYLFHMAQSGTVLYARRSFPYNLLIRIRINMESNSRRIFADITHSDRKNSNIVWWRCLYDRKQDAHSSLFGTNQMDIPGVSKPTPTVSNAKESPTIPAETQQLHLVQQALVICLRVNLVFPAE</sequence>
<evidence type="ECO:0000313" key="2">
    <source>
        <dbReference type="WBParaSite" id="TREG1_43470.1"/>
    </source>
</evidence>
<evidence type="ECO:0000313" key="1">
    <source>
        <dbReference type="Proteomes" id="UP000050795"/>
    </source>
</evidence>
<dbReference type="AlphaFoldDB" id="A0AA85JXZ1"/>
<organism evidence="1 2">
    <name type="scientific">Trichobilharzia regenti</name>
    <name type="common">Nasal bird schistosome</name>
    <dbReference type="NCBI Taxonomy" id="157069"/>
    <lineage>
        <taxon>Eukaryota</taxon>
        <taxon>Metazoa</taxon>
        <taxon>Spiralia</taxon>
        <taxon>Lophotrochozoa</taxon>
        <taxon>Platyhelminthes</taxon>
        <taxon>Trematoda</taxon>
        <taxon>Digenea</taxon>
        <taxon>Strigeidida</taxon>
        <taxon>Schistosomatoidea</taxon>
        <taxon>Schistosomatidae</taxon>
        <taxon>Trichobilharzia</taxon>
    </lineage>
</organism>
<accession>A0AA85JXZ1</accession>
<reference evidence="1" key="1">
    <citation type="submission" date="2022-06" db="EMBL/GenBank/DDBJ databases">
        <authorList>
            <person name="Berger JAMES D."/>
            <person name="Berger JAMES D."/>
        </authorList>
    </citation>
    <scope>NUCLEOTIDE SEQUENCE [LARGE SCALE GENOMIC DNA]</scope>
</reference>
<dbReference type="WBParaSite" id="TREG1_43470.1">
    <property type="protein sequence ID" value="TREG1_43470.1"/>
    <property type="gene ID" value="TREG1_43470"/>
</dbReference>